<evidence type="ECO:0000256" key="3">
    <source>
        <dbReference type="ARBA" id="ARBA00023002"/>
    </source>
</evidence>
<dbReference type="Proteomes" id="UP000697998">
    <property type="component" value="Unassembled WGS sequence"/>
</dbReference>
<organism evidence="7 8">
    <name type="scientific">Candidatus Accumulibacter proximus</name>
    <dbReference type="NCBI Taxonomy" id="2954385"/>
    <lineage>
        <taxon>Bacteria</taxon>
        <taxon>Pseudomonadati</taxon>
        <taxon>Pseudomonadota</taxon>
        <taxon>Betaproteobacteria</taxon>
        <taxon>Candidatus Accumulibacter</taxon>
    </lineage>
</organism>
<accession>A0A935PZS0</accession>
<keyword evidence="3" id="KW-0560">Oxidoreductase</keyword>
<evidence type="ECO:0000256" key="2">
    <source>
        <dbReference type="ARBA" id="ARBA00022833"/>
    </source>
</evidence>
<dbReference type="InterPro" id="IPR050129">
    <property type="entry name" value="Zn_alcohol_dh"/>
</dbReference>
<sequence length="376" mass="40752">MTKMLNEYQQSALYLQAERSPFPGIANPQPHQLYRNPQLDIRSRQLGPIFPGHIRVQMIYAGICGTDIHLVNPDLLTGYVQSSAPAYLPDEGRLIGHEGVGKILEVASDVTGLTVCQFVAFESIRSCHACEACRQGQFNQCLNSKLIGMEVNGIFGTVVDIPAILAFDVSRFGTSDRSLQAAACLEPAGVAFLACVNAAVSASDRVAILGAGPIGLLTAMLCRLAFGASFVCVVEPSEYRKSLARKWADESLTLDQFKNDHGVFDVLIDTSGDLDLVSASITRLRHNGRVCLLARSGRALVVDSVDHIISRNISIIGSRGHLGGIYERLAALYENGRLPIDEIVTKVISGLSELAEHLKTPDLVTQDNCKVLCRFD</sequence>
<dbReference type="PROSITE" id="PS00059">
    <property type="entry name" value="ADH_ZINC"/>
    <property type="match status" value="1"/>
</dbReference>
<evidence type="ECO:0000256" key="1">
    <source>
        <dbReference type="ARBA" id="ARBA00022723"/>
    </source>
</evidence>
<comment type="caution">
    <text evidence="7">The sequence shown here is derived from an EMBL/GenBank/DDBJ whole genome shotgun (WGS) entry which is preliminary data.</text>
</comment>
<dbReference type="SUPFAM" id="SSF50129">
    <property type="entry name" value="GroES-like"/>
    <property type="match status" value="1"/>
</dbReference>
<name>A0A935PZS0_9PROT</name>
<evidence type="ECO:0000259" key="6">
    <source>
        <dbReference type="Pfam" id="PF08240"/>
    </source>
</evidence>
<dbReference type="AlphaFoldDB" id="A0A935PZS0"/>
<dbReference type="Gene3D" id="3.40.50.720">
    <property type="entry name" value="NAD(P)-binding Rossmann-like Domain"/>
    <property type="match status" value="1"/>
</dbReference>
<dbReference type="GO" id="GO:0016491">
    <property type="term" value="F:oxidoreductase activity"/>
    <property type="evidence" value="ECO:0007669"/>
    <property type="project" value="UniProtKB-KW"/>
</dbReference>
<feature type="domain" description="Alcohol dehydrogenase-like N-terminal" evidence="6">
    <location>
        <begin position="51"/>
        <end position="163"/>
    </location>
</feature>
<dbReference type="InterPro" id="IPR013154">
    <property type="entry name" value="ADH-like_N"/>
</dbReference>
<feature type="domain" description="Alcohol dehydrogenase-like C-terminal" evidence="5">
    <location>
        <begin position="213"/>
        <end position="322"/>
    </location>
</feature>
<evidence type="ECO:0000259" key="5">
    <source>
        <dbReference type="Pfam" id="PF00107"/>
    </source>
</evidence>
<dbReference type="PANTHER" id="PTHR43401:SF2">
    <property type="entry name" value="L-THREONINE 3-DEHYDROGENASE"/>
    <property type="match status" value="1"/>
</dbReference>
<dbReference type="InterPro" id="IPR011032">
    <property type="entry name" value="GroES-like_sf"/>
</dbReference>
<keyword evidence="1 4" id="KW-0479">Metal-binding</keyword>
<protein>
    <submittedName>
        <fullName evidence="7">Alcohol dehydrogenase catalytic domain-containing protein</fullName>
    </submittedName>
</protein>
<dbReference type="Pfam" id="PF00107">
    <property type="entry name" value="ADH_zinc_N"/>
    <property type="match status" value="1"/>
</dbReference>
<gene>
    <name evidence="7" type="ORF">IPJ27_11615</name>
</gene>
<evidence type="ECO:0000313" key="7">
    <source>
        <dbReference type="EMBL" id="MBK7675343.1"/>
    </source>
</evidence>
<comment type="cofactor">
    <cofactor evidence="4">
        <name>Zn(2+)</name>
        <dbReference type="ChEBI" id="CHEBI:29105"/>
    </cofactor>
</comment>
<proteinExistence type="inferred from homology"/>
<dbReference type="Gene3D" id="3.90.180.10">
    <property type="entry name" value="Medium-chain alcohol dehydrogenases, catalytic domain"/>
    <property type="match status" value="1"/>
</dbReference>
<reference evidence="7 8" key="1">
    <citation type="submission" date="2020-10" db="EMBL/GenBank/DDBJ databases">
        <title>Connecting structure to function with the recovery of over 1000 high-quality activated sludge metagenome-assembled genomes encoding full-length rRNA genes using long-read sequencing.</title>
        <authorList>
            <person name="Singleton C.M."/>
            <person name="Petriglieri F."/>
            <person name="Kristensen J.M."/>
            <person name="Kirkegaard R.H."/>
            <person name="Michaelsen T.Y."/>
            <person name="Andersen M.H."/>
            <person name="Karst S.M."/>
            <person name="Dueholm M.S."/>
            <person name="Nielsen P.H."/>
            <person name="Albertsen M."/>
        </authorList>
    </citation>
    <scope>NUCLEOTIDE SEQUENCE [LARGE SCALE GENOMIC DNA]</scope>
    <source>
        <strain evidence="7">EsbW_18-Q3-R4-48_BATAC.285</strain>
    </source>
</reference>
<comment type="similarity">
    <text evidence="4">Belongs to the zinc-containing alcohol dehydrogenase family.</text>
</comment>
<dbReference type="InterPro" id="IPR036291">
    <property type="entry name" value="NAD(P)-bd_dom_sf"/>
</dbReference>
<evidence type="ECO:0000313" key="8">
    <source>
        <dbReference type="Proteomes" id="UP000697998"/>
    </source>
</evidence>
<dbReference type="Pfam" id="PF08240">
    <property type="entry name" value="ADH_N"/>
    <property type="match status" value="1"/>
</dbReference>
<evidence type="ECO:0000256" key="4">
    <source>
        <dbReference type="RuleBase" id="RU361277"/>
    </source>
</evidence>
<dbReference type="EMBL" id="JADJMH010000009">
    <property type="protein sequence ID" value="MBK7675343.1"/>
    <property type="molecule type" value="Genomic_DNA"/>
</dbReference>
<dbReference type="GO" id="GO:0008270">
    <property type="term" value="F:zinc ion binding"/>
    <property type="evidence" value="ECO:0007669"/>
    <property type="project" value="InterPro"/>
</dbReference>
<dbReference type="PANTHER" id="PTHR43401">
    <property type="entry name" value="L-THREONINE 3-DEHYDROGENASE"/>
    <property type="match status" value="1"/>
</dbReference>
<dbReference type="SUPFAM" id="SSF51735">
    <property type="entry name" value="NAD(P)-binding Rossmann-fold domains"/>
    <property type="match status" value="1"/>
</dbReference>
<keyword evidence="2 4" id="KW-0862">Zinc</keyword>
<dbReference type="InterPro" id="IPR013149">
    <property type="entry name" value="ADH-like_C"/>
</dbReference>
<dbReference type="InterPro" id="IPR002328">
    <property type="entry name" value="ADH_Zn_CS"/>
</dbReference>